<keyword evidence="9" id="KW-1185">Reference proteome</keyword>
<dbReference type="PANTHER" id="PTHR30177">
    <property type="entry name" value="GLYCINE BETAINE/L-PROLINE TRANSPORT SYSTEM PERMEASE PROTEIN PROW"/>
    <property type="match status" value="1"/>
</dbReference>
<dbReference type="PANTHER" id="PTHR30177:SF4">
    <property type="entry name" value="OSMOPROTECTANT IMPORT PERMEASE PROTEIN OSMW"/>
    <property type="match status" value="1"/>
</dbReference>
<evidence type="ECO:0000313" key="9">
    <source>
        <dbReference type="Proteomes" id="UP001501195"/>
    </source>
</evidence>
<keyword evidence="2 6" id="KW-0813">Transport</keyword>
<comment type="subcellular location">
    <subcellularLocation>
        <location evidence="6">Cell membrane</location>
        <topology evidence="6">Multi-pass membrane protein</topology>
    </subcellularLocation>
    <subcellularLocation>
        <location evidence="1">Membrane</location>
        <topology evidence="1">Multi-pass membrane protein</topology>
    </subcellularLocation>
</comment>
<evidence type="ECO:0000256" key="1">
    <source>
        <dbReference type="ARBA" id="ARBA00004141"/>
    </source>
</evidence>
<dbReference type="InterPro" id="IPR000515">
    <property type="entry name" value="MetI-like"/>
</dbReference>
<reference evidence="9" key="1">
    <citation type="journal article" date="2019" name="Int. J. Syst. Evol. Microbiol.">
        <title>The Global Catalogue of Microorganisms (GCM) 10K type strain sequencing project: providing services to taxonomists for standard genome sequencing and annotation.</title>
        <authorList>
            <consortium name="The Broad Institute Genomics Platform"/>
            <consortium name="The Broad Institute Genome Sequencing Center for Infectious Disease"/>
            <person name="Wu L."/>
            <person name="Ma J."/>
        </authorList>
    </citation>
    <scope>NUCLEOTIDE SEQUENCE [LARGE SCALE GENOMIC DNA]</scope>
    <source>
        <strain evidence="9">JCM 18126</strain>
    </source>
</reference>
<dbReference type="SUPFAM" id="SSF161098">
    <property type="entry name" value="MetI-like"/>
    <property type="match status" value="1"/>
</dbReference>
<comment type="similarity">
    <text evidence="6">Belongs to the binding-protein-dependent transport system permease family.</text>
</comment>
<dbReference type="EMBL" id="BAABIL010000187">
    <property type="protein sequence ID" value="GAA4974248.1"/>
    <property type="molecule type" value="Genomic_DNA"/>
</dbReference>
<keyword evidence="5 6" id="KW-0472">Membrane</keyword>
<dbReference type="Pfam" id="PF00528">
    <property type="entry name" value="BPD_transp_1"/>
    <property type="match status" value="1"/>
</dbReference>
<evidence type="ECO:0000256" key="6">
    <source>
        <dbReference type="RuleBase" id="RU363032"/>
    </source>
</evidence>
<dbReference type="Proteomes" id="UP001501195">
    <property type="component" value="Unassembled WGS sequence"/>
</dbReference>
<feature type="domain" description="ABC transmembrane type-1" evidence="7">
    <location>
        <begin position="40"/>
        <end position="219"/>
    </location>
</feature>
<feature type="transmembrane region" description="Helical" evidence="6">
    <location>
        <begin position="44"/>
        <end position="64"/>
    </location>
</feature>
<name>A0ABP9HMU2_9ACTN</name>
<keyword evidence="4 6" id="KW-1133">Transmembrane helix</keyword>
<comment type="caution">
    <text evidence="8">The sequence shown here is derived from an EMBL/GenBank/DDBJ whole genome shotgun (WGS) entry which is preliminary data.</text>
</comment>
<gene>
    <name evidence="8" type="ORF">GCM10023225_14340</name>
</gene>
<keyword evidence="3 6" id="KW-0812">Transmembrane</keyword>
<proteinExistence type="inferred from homology"/>
<evidence type="ECO:0000313" key="8">
    <source>
        <dbReference type="EMBL" id="GAA4974248.1"/>
    </source>
</evidence>
<evidence type="ECO:0000256" key="4">
    <source>
        <dbReference type="ARBA" id="ARBA00022989"/>
    </source>
</evidence>
<feature type="transmembrane region" description="Helical" evidence="6">
    <location>
        <begin position="171"/>
        <end position="190"/>
    </location>
</feature>
<accession>A0ABP9HMU2</accession>
<dbReference type="InterPro" id="IPR035906">
    <property type="entry name" value="MetI-like_sf"/>
</dbReference>
<dbReference type="CDD" id="cd06261">
    <property type="entry name" value="TM_PBP2"/>
    <property type="match status" value="1"/>
</dbReference>
<organism evidence="8 9">
    <name type="scientific">Kineococcus glutinatus</name>
    <dbReference type="NCBI Taxonomy" id="1070872"/>
    <lineage>
        <taxon>Bacteria</taxon>
        <taxon>Bacillati</taxon>
        <taxon>Actinomycetota</taxon>
        <taxon>Actinomycetes</taxon>
        <taxon>Kineosporiales</taxon>
        <taxon>Kineosporiaceae</taxon>
        <taxon>Kineococcus</taxon>
    </lineage>
</organism>
<dbReference type="PROSITE" id="PS50928">
    <property type="entry name" value="ABC_TM1"/>
    <property type="match status" value="1"/>
</dbReference>
<evidence type="ECO:0000259" key="7">
    <source>
        <dbReference type="PROSITE" id="PS50928"/>
    </source>
</evidence>
<dbReference type="Gene3D" id="1.10.3720.10">
    <property type="entry name" value="MetI-like"/>
    <property type="match status" value="1"/>
</dbReference>
<evidence type="ECO:0000256" key="3">
    <source>
        <dbReference type="ARBA" id="ARBA00022692"/>
    </source>
</evidence>
<evidence type="ECO:0000256" key="5">
    <source>
        <dbReference type="ARBA" id="ARBA00023136"/>
    </source>
</evidence>
<sequence>MLLGGLGAHARTLSEGCLVRNDWLCPEYLTSRRPELLAATWEHVWITLLSVAAGLVLALPLALLARRWRPVKALLMGGSTVVYSIPSLALIPVMVPFTGLTPWTVVVPLALYSVAVLLRNAVTGLDGVPAQVVDAARGMGFGPARLLLRVELPLAVPAILAGLRVATVSTVAMTTIGGIVGFGGLGTLLIQGQQTNFRSQVLTAAVLVVLIAVVADLLLLALQRLLVRRPRARAARAPEPLLPAEEAA</sequence>
<feature type="transmembrane region" description="Helical" evidence="6">
    <location>
        <begin position="202"/>
        <end position="222"/>
    </location>
</feature>
<feature type="transmembrane region" description="Helical" evidence="6">
    <location>
        <begin position="100"/>
        <end position="118"/>
    </location>
</feature>
<protein>
    <recommendedName>
        <fullName evidence="7">ABC transmembrane type-1 domain-containing protein</fullName>
    </recommendedName>
</protein>
<evidence type="ECO:0000256" key="2">
    <source>
        <dbReference type="ARBA" id="ARBA00022448"/>
    </source>
</evidence>
<dbReference type="InterPro" id="IPR051204">
    <property type="entry name" value="ABC_transp_perm/SBD"/>
</dbReference>
<feature type="transmembrane region" description="Helical" evidence="6">
    <location>
        <begin position="73"/>
        <end position="94"/>
    </location>
</feature>
<dbReference type="RefSeq" id="WP_345711748.1">
    <property type="nucleotide sequence ID" value="NZ_BAABIL010000187.1"/>
</dbReference>